<dbReference type="GO" id="GO:0000049">
    <property type="term" value="F:tRNA binding"/>
    <property type="evidence" value="ECO:0007669"/>
    <property type="project" value="UniProtKB-KW"/>
</dbReference>
<dbReference type="FunFam" id="2.40.30.130:FF:000004">
    <property type="entry name" value="Alanine--tRNA ligase"/>
    <property type="match status" value="1"/>
</dbReference>
<dbReference type="InterPro" id="IPR045864">
    <property type="entry name" value="aa-tRNA-synth_II/BPL/LPL"/>
</dbReference>
<keyword evidence="3 13" id="KW-0820">tRNA-binding</keyword>
<evidence type="ECO:0000256" key="9">
    <source>
        <dbReference type="ARBA" id="ARBA00022884"/>
    </source>
</evidence>
<dbReference type="SUPFAM" id="SSF55681">
    <property type="entry name" value="Class II aaRS and biotin synthetases"/>
    <property type="match status" value="1"/>
</dbReference>
<feature type="domain" description="Alanyl-transfer RNA synthetases family profile" evidence="14">
    <location>
        <begin position="10"/>
        <end position="774"/>
    </location>
</feature>
<dbReference type="STRING" id="133412.A0A1R1XLN2"/>
<keyword evidence="10 13" id="KW-0648">Protein biosynthesis</keyword>
<comment type="catalytic activity">
    <reaction evidence="12 13">
        <text>tRNA(Ala) + L-alanine + ATP = L-alanyl-tRNA(Ala) + AMP + diphosphate</text>
        <dbReference type="Rhea" id="RHEA:12540"/>
        <dbReference type="Rhea" id="RHEA-COMP:9657"/>
        <dbReference type="Rhea" id="RHEA-COMP:9923"/>
        <dbReference type="ChEBI" id="CHEBI:30616"/>
        <dbReference type="ChEBI" id="CHEBI:33019"/>
        <dbReference type="ChEBI" id="CHEBI:57972"/>
        <dbReference type="ChEBI" id="CHEBI:78442"/>
        <dbReference type="ChEBI" id="CHEBI:78497"/>
        <dbReference type="ChEBI" id="CHEBI:456215"/>
        <dbReference type="EC" id="6.1.1.7"/>
    </reaction>
</comment>
<comment type="subunit">
    <text evidence="13">Monomer.</text>
</comment>
<keyword evidence="5 13" id="KW-0479">Metal-binding</keyword>
<proteinExistence type="inferred from homology"/>
<keyword evidence="11 13" id="KW-0030">Aminoacyl-tRNA synthetase</keyword>
<evidence type="ECO:0000313" key="15">
    <source>
        <dbReference type="EMBL" id="OMJ15551.1"/>
    </source>
</evidence>
<sequence length="970" mass="108024">MSSQDTSLEWPADKVRSTFIDFFCSKNHVNHLSSSVVPHEDPTLLFANAGMNQFKPIFLGTVDPNSDMSKLKRATNTQKCIRAGGKHNDLDDVGKDVYHHTFFEMLGNWSFGDYFKKDAISFAWELLTKVYRLSEDRLYVTYFGGDPSQNLPEDIEAKQLWIDIGVPESRILPFGTKDNFWEMGEVGPCGPCSEIHYDRIGNRNAAHLVNLDDPDVLEIWNLVFMQYNRESQTELKPLPNSHIDTGMGFERLVSVLQNKSSNYDTDVFVPIFNAIQEKSGVREYTGKVGPEDVDGIDMAYRVIADHVRTLLFAITDGAVPSNEGRGYVVRRILRRGARYARKKMQVELGNFFPSLLDVVVQQMSPTFPEILKKVDFIKQTLQSEEISFARTLDRGEKLFDATLNKMRASGQTTVPGAEVWKLYDTFGFPVDLTRVMADENSVFIDEAEFEAEKNKSKELSKKKKGNDSSSETVLLDVHTISHLETSLKIQKTNDSFKFSKSDITSSILSIYSNKEFVQSQESSSDGSANAGQLFGILLDKTNFYAEAGGQEWDTGYLLSQSQDSQFVVTQVKNYGGYVLHVGYLKNGSLSVGESVLCCYDQDRRRSLCSNHTSTHILNHSLRNVLVSDELDQRGSLVASDKLRFDFSFNGQISADQIKEIELKCKKVIDDDLEVFSSDVPLQNSKEINGLRAVFGETYPNPVRVVSIGKSVEELVNDPHNESWINYSIELCGGTHVKSTKEISDFIITEEASISKGIRRIVAVTGPESEQVLNSYNIAKQMVDKLSTLSGSQLESEIKVVGKFLDNVNAGVYNKHVLRTKFNQIRSDFIEADKAAKALATKFAIDQVNFAIESNPDAKYHVINLQFDNSLISNSGKALSNAIAHVKSLNSKAVYLISPDATLGKVAHLCYVPKNLIDSGLNAKQWAESVSSVIGGKCGGKNESAQGSGTNVESVSDAERIANDFAKLNIK</sequence>
<dbReference type="InterPro" id="IPR012947">
    <property type="entry name" value="tRNA_SAD"/>
</dbReference>
<dbReference type="Pfam" id="PF07973">
    <property type="entry name" value="tRNA_SAD"/>
    <property type="match status" value="1"/>
</dbReference>
<comment type="similarity">
    <text evidence="1">Belongs to the class-II aminoacyl-tRNA synthetase family. Alax-L subfamily.</text>
</comment>
<keyword evidence="4 13" id="KW-0436">Ligase</keyword>
<dbReference type="SUPFAM" id="SSF50447">
    <property type="entry name" value="Translation proteins"/>
    <property type="match status" value="1"/>
</dbReference>
<evidence type="ECO:0000256" key="1">
    <source>
        <dbReference type="ARBA" id="ARBA00008429"/>
    </source>
</evidence>
<dbReference type="Gene3D" id="2.40.30.130">
    <property type="match status" value="1"/>
</dbReference>
<name>A0A1R1XLN2_9FUNG</name>
<comment type="subcellular location">
    <subcellularLocation>
        <location evidence="13">Mitochondrion</location>
    </subcellularLocation>
    <subcellularLocation>
        <location evidence="13">Cytoplasm</location>
    </subcellularLocation>
</comment>
<accession>A0A1R1XLN2</accession>
<dbReference type="InterPro" id="IPR050058">
    <property type="entry name" value="Ala-tRNA_ligase"/>
</dbReference>
<dbReference type="GO" id="GO:0004813">
    <property type="term" value="F:alanine-tRNA ligase activity"/>
    <property type="evidence" value="ECO:0007669"/>
    <property type="project" value="UniProtKB-UniRule"/>
</dbReference>
<dbReference type="InterPro" id="IPR018163">
    <property type="entry name" value="Thr/Ala-tRNA-synth_IIc_edit"/>
</dbReference>
<dbReference type="HAMAP" id="MF_00036_B">
    <property type="entry name" value="Ala_tRNA_synth_B"/>
    <property type="match status" value="1"/>
</dbReference>
<dbReference type="InterPro" id="IPR023033">
    <property type="entry name" value="Ala_tRNA_ligase_euk/bac"/>
</dbReference>
<dbReference type="InterPro" id="IPR003156">
    <property type="entry name" value="DHHA1_dom"/>
</dbReference>
<dbReference type="Gene3D" id="3.30.980.10">
    <property type="entry name" value="Threonyl-trna Synthetase, Chain A, domain 2"/>
    <property type="match status" value="1"/>
</dbReference>
<keyword evidence="9 13" id="KW-0694">RNA-binding</keyword>
<dbReference type="InterPro" id="IPR018164">
    <property type="entry name" value="Ala-tRNA-synth_IIc_N"/>
</dbReference>
<dbReference type="FunFam" id="3.30.930.10:FF:000011">
    <property type="entry name" value="Alanine--tRNA ligase, cytoplasmic"/>
    <property type="match status" value="1"/>
</dbReference>
<keyword evidence="6 13" id="KW-0547">Nucleotide-binding</keyword>
<dbReference type="SMART" id="SM00863">
    <property type="entry name" value="tRNA_SAD"/>
    <property type="match status" value="1"/>
</dbReference>
<dbReference type="FunFam" id="3.30.980.10:FF:000004">
    <property type="entry name" value="Alanine--tRNA ligase, cytoplasmic"/>
    <property type="match status" value="1"/>
</dbReference>
<comment type="domain">
    <text evidence="13">Consists of three domains; the N-terminal catalytic domain, the editing domain and the C-terminal C-Ala domain. The editing domain removes incorrectly charged amino acids, while the C-Ala domain, along with tRNA(Ala), serves as a bridge to cooperatively bring together the editing and aminoacylation centers thus stimulating deacylation of misacylated tRNAs.</text>
</comment>
<evidence type="ECO:0000256" key="11">
    <source>
        <dbReference type="ARBA" id="ARBA00023146"/>
    </source>
</evidence>
<dbReference type="EMBL" id="LSSN01002638">
    <property type="protein sequence ID" value="OMJ15551.1"/>
    <property type="molecule type" value="Genomic_DNA"/>
</dbReference>
<dbReference type="SUPFAM" id="SSF101353">
    <property type="entry name" value="Putative anticodon-binding domain of alanyl-tRNA synthetase (AlaRS)"/>
    <property type="match status" value="1"/>
</dbReference>
<dbReference type="Pfam" id="PF01411">
    <property type="entry name" value="tRNA-synt_2c"/>
    <property type="match status" value="1"/>
</dbReference>
<gene>
    <name evidence="13" type="primary">ALA1</name>
    <name evidence="15" type="ORF">AYI70_g7200</name>
</gene>
<dbReference type="Gene3D" id="3.30.930.10">
    <property type="entry name" value="Bira Bifunctional Protein, Domain 2"/>
    <property type="match status" value="1"/>
</dbReference>
<dbReference type="NCBIfam" id="TIGR00344">
    <property type="entry name" value="alaS"/>
    <property type="match status" value="1"/>
</dbReference>
<dbReference type="FunFam" id="3.10.310.40:FF:000002">
    <property type="entry name" value="alanine--tRNA ligase, cytoplasmic"/>
    <property type="match status" value="1"/>
</dbReference>
<dbReference type="InterPro" id="IPR018162">
    <property type="entry name" value="Ala-tRNA-ligase_IIc_anticod-bd"/>
</dbReference>
<keyword evidence="13" id="KW-0496">Mitochondrion</keyword>
<organism evidence="15 16">
    <name type="scientific">Smittium culicis</name>
    <dbReference type="NCBI Taxonomy" id="133412"/>
    <lineage>
        <taxon>Eukaryota</taxon>
        <taxon>Fungi</taxon>
        <taxon>Fungi incertae sedis</taxon>
        <taxon>Zoopagomycota</taxon>
        <taxon>Kickxellomycotina</taxon>
        <taxon>Harpellomycetes</taxon>
        <taxon>Harpellales</taxon>
        <taxon>Legeriomycetaceae</taxon>
        <taxon>Smittium</taxon>
    </lineage>
</organism>
<keyword evidence="2 13" id="KW-0963">Cytoplasm</keyword>
<evidence type="ECO:0000256" key="4">
    <source>
        <dbReference type="ARBA" id="ARBA00022598"/>
    </source>
</evidence>
<feature type="binding site" evidence="13">
    <location>
        <position position="611"/>
    </location>
    <ligand>
        <name>Zn(2+)</name>
        <dbReference type="ChEBI" id="CHEBI:29105"/>
    </ligand>
</feature>
<keyword evidence="16" id="KW-1185">Reference proteome</keyword>
<dbReference type="InterPro" id="IPR018165">
    <property type="entry name" value="Ala-tRNA-synth_IIc_core"/>
</dbReference>
<feature type="binding site" evidence="13">
    <location>
        <position position="735"/>
    </location>
    <ligand>
        <name>Zn(2+)</name>
        <dbReference type="ChEBI" id="CHEBI:29105"/>
    </ligand>
</feature>
<dbReference type="PANTHER" id="PTHR11777:SF9">
    <property type="entry name" value="ALANINE--TRNA LIGASE, CYTOPLASMIC"/>
    <property type="match status" value="1"/>
</dbReference>
<dbReference type="Pfam" id="PF02272">
    <property type="entry name" value="DHHA1"/>
    <property type="match status" value="1"/>
</dbReference>
<dbReference type="Gene3D" id="3.10.310.40">
    <property type="match status" value="1"/>
</dbReference>
<dbReference type="Pfam" id="PF26023">
    <property type="entry name" value="ALA1"/>
    <property type="match status" value="1"/>
</dbReference>
<evidence type="ECO:0000256" key="13">
    <source>
        <dbReference type="HAMAP-Rule" id="MF_03133"/>
    </source>
</evidence>
<feature type="binding site" evidence="13">
    <location>
        <position position="731"/>
    </location>
    <ligand>
        <name>Zn(2+)</name>
        <dbReference type="ChEBI" id="CHEBI:29105"/>
    </ligand>
</feature>
<dbReference type="PANTHER" id="PTHR11777">
    <property type="entry name" value="ALANYL-TRNA SYNTHETASE"/>
    <property type="match status" value="1"/>
</dbReference>
<evidence type="ECO:0000256" key="8">
    <source>
        <dbReference type="ARBA" id="ARBA00022840"/>
    </source>
</evidence>
<evidence type="ECO:0000256" key="12">
    <source>
        <dbReference type="ARBA" id="ARBA00048300"/>
    </source>
</evidence>
<evidence type="ECO:0000256" key="5">
    <source>
        <dbReference type="ARBA" id="ARBA00022723"/>
    </source>
</evidence>
<keyword evidence="7 13" id="KW-0862">Zinc</keyword>
<dbReference type="InterPro" id="IPR059090">
    <property type="entry name" value="ALA1_helical"/>
</dbReference>
<feature type="binding site" evidence="13">
    <location>
        <position position="615"/>
    </location>
    <ligand>
        <name>Zn(2+)</name>
        <dbReference type="ChEBI" id="CHEBI:29105"/>
    </ligand>
</feature>
<comment type="caution">
    <text evidence="15">The sequence shown here is derived from an EMBL/GenBank/DDBJ whole genome shotgun (WGS) entry which is preliminary data.</text>
</comment>
<dbReference type="PROSITE" id="PS50860">
    <property type="entry name" value="AA_TRNA_LIGASE_II_ALA"/>
    <property type="match status" value="1"/>
</dbReference>
<dbReference type="GO" id="GO:0008270">
    <property type="term" value="F:zinc ion binding"/>
    <property type="evidence" value="ECO:0007669"/>
    <property type="project" value="UniProtKB-UniRule"/>
</dbReference>
<dbReference type="GO" id="GO:0005524">
    <property type="term" value="F:ATP binding"/>
    <property type="evidence" value="ECO:0007669"/>
    <property type="project" value="UniProtKB-UniRule"/>
</dbReference>
<dbReference type="InterPro" id="IPR009000">
    <property type="entry name" value="Transl_B-barrel_sf"/>
</dbReference>
<evidence type="ECO:0000256" key="3">
    <source>
        <dbReference type="ARBA" id="ARBA00022555"/>
    </source>
</evidence>
<reference evidence="15 16" key="1">
    <citation type="submission" date="2017-01" db="EMBL/GenBank/DDBJ databases">
        <authorList>
            <person name="Mah S.A."/>
            <person name="Swanson W.J."/>
            <person name="Moy G.W."/>
            <person name="Vacquier V.D."/>
        </authorList>
    </citation>
    <scope>NUCLEOTIDE SEQUENCE [LARGE SCALE GENOMIC DNA]</scope>
    <source>
        <strain evidence="15 16">GSMNP</strain>
    </source>
</reference>
<protein>
    <recommendedName>
        <fullName evidence="13">Alanine--tRNA ligase</fullName>
        <ecNumber evidence="13">6.1.1.7</ecNumber>
    </recommendedName>
    <alternativeName>
        <fullName evidence="13">Alanyl-tRNA synthetase</fullName>
        <shortName evidence="13">AlaRS</shortName>
    </alternativeName>
</protein>
<evidence type="ECO:0000259" key="14">
    <source>
        <dbReference type="PROSITE" id="PS50860"/>
    </source>
</evidence>
<dbReference type="GO" id="GO:0002161">
    <property type="term" value="F:aminoacyl-tRNA deacylase activity"/>
    <property type="evidence" value="ECO:0007669"/>
    <property type="project" value="TreeGrafter"/>
</dbReference>
<evidence type="ECO:0000256" key="7">
    <source>
        <dbReference type="ARBA" id="ARBA00022833"/>
    </source>
</evidence>
<dbReference type="OrthoDB" id="2423964at2759"/>
<dbReference type="GO" id="GO:0070143">
    <property type="term" value="P:mitochondrial alanyl-tRNA aminoacylation"/>
    <property type="evidence" value="ECO:0007669"/>
    <property type="project" value="UniProtKB-UniRule"/>
</dbReference>
<dbReference type="Proteomes" id="UP000187283">
    <property type="component" value="Unassembled WGS sequence"/>
</dbReference>
<evidence type="ECO:0000256" key="2">
    <source>
        <dbReference type="ARBA" id="ARBA00022490"/>
    </source>
</evidence>
<dbReference type="InterPro" id="IPR002318">
    <property type="entry name" value="Ala-tRNA-lgiase_IIc"/>
</dbReference>
<dbReference type="GO" id="GO:0005739">
    <property type="term" value="C:mitochondrion"/>
    <property type="evidence" value="ECO:0007669"/>
    <property type="project" value="UniProtKB-SubCell"/>
</dbReference>
<comment type="cofactor">
    <cofactor evidence="13">
        <name>Zn(2+)</name>
        <dbReference type="ChEBI" id="CHEBI:29105"/>
    </cofactor>
    <text evidence="13">Binds 1 zinc ion per subunit.</text>
</comment>
<dbReference type="CDD" id="cd00673">
    <property type="entry name" value="AlaRS_core"/>
    <property type="match status" value="1"/>
</dbReference>
<dbReference type="PRINTS" id="PR00980">
    <property type="entry name" value="TRNASYNTHALA"/>
</dbReference>
<evidence type="ECO:0000256" key="10">
    <source>
        <dbReference type="ARBA" id="ARBA00022917"/>
    </source>
</evidence>
<dbReference type="EC" id="6.1.1.7" evidence="13"/>
<evidence type="ECO:0000256" key="6">
    <source>
        <dbReference type="ARBA" id="ARBA00022741"/>
    </source>
</evidence>
<dbReference type="AlphaFoldDB" id="A0A1R1XLN2"/>
<keyword evidence="8 13" id="KW-0067">ATP-binding</keyword>
<evidence type="ECO:0000313" key="16">
    <source>
        <dbReference type="Proteomes" id="UP000187283"/>
    </source>
</evidence>
<dbReference type="SUPFAM" id="SSF55186">
    <property type="entry name" value="ThrRS/AlaRS common domain"/>
    <property type="match status" value="1"/>
</dbReference>
<comment type="function">
    <text evidence="13">Catalyzes the attachment of alanine to tRNA(Ala) in a two-step reaction: alanine is first activated by ATP to form Ala-AMP and then transferred to the acceptor end of tRNA(Ala). Also edits incorrectly charged tRNA(Ala) via its editing domain.</text>
</comment>